<name>A0A9N9ALJ1_9GLOM</name>
<keyword evidence="4" id="KW-1185">Reference proteome</keyword>
<dbReference type="InterPro" id="IPR039725">
    <property type="entry name" value="CC2D1A/B"/>
</dbReference>
<evidence type="ECO:0000313" key="3">
    <source>
        <dbReference type="EMBL" id="CAG8534892.1"/>
    </source>
</evidence>
<dbReference type="SUPFAM" id="SSF49562">
    <property type="entry name" value="C2 domain (Calcium/lipid-binding domain, CaLB)"/>
    <property type="match status" value="1"/>
</dbReference>
<feature type="compositionally biased region" description="Basic and acidic residues" evidence="1">
    <location>
        <begin position="8"/>
        <end position="21"/>
    </location>
</feature>
<proteinExistence type="predicted"/>
<feature type="compositionally biased region" description="Basic and acidic residues" evidence="1">
    <location>
        <begin position="137"/>
        <end position="158"/>
    </location>
</feature>
<feature type="compositionally biased region" description="Low complexity" evidence="1">
    <location>
        <begin position="696"/>
        <end position="712"/>
    </location>
</feature>
<dbReference type="InterPro" id="IPR000008">
    <property type="entry name" value="C2_dom"/>
</dbReference>
<feature type="region of interest" description="Disordered" evidence="1">
    <location>
        <begin position="743"/>
        <end position="766"/>
    </location>
</feature>
<reference evidence="3" key="1">
    <citation type="submission" date="2021-06" db="EMBL/GenBank/DDBJ databases">
        <authorList>
            <person name="Kallberg Y."/>
            <person name="Tangrot J."/>
            <person name="Rosling A."/>
        </authorList>
    </citation>
    <scope>NUCLEOTIDE SEQUENCE</scope>
    <source>
        <strain evidence="3">CL551</strain>
    </source>
</reference>
<dbReference type="OrthoDB" id="19996at2759"/>
<dbReference type="PANTHER" id="PTHR13076">
    <property type="entry name" value="COILED-COIL AND C2 DOMAIN-CONTAINING PROTEIN 1-LIKE"/>
    <property type="match status" value="1"/>
</dbReference>
<dbReference type="InterPro" id="IPR035892">
    <property type="entry name" value="C2_domain_sf"/>
</dbReference>
<dbReference type="AlphaFoldDB" id="A0A9N9ALJ1"/>
<dbReference type="EMBL" id="CAJVPV010002753">
    <property type="protein sequence ID" value="CAG8534892.1"/>
    <property type="molecule type" value="Genomic_DNA"/>
</dbReference>
<dbReference type="GO" id="GO:0001227">
    <property type="term" value="F:DNA-binding transcription repressor activity, RNA polymerase II-specific"/>
    <property type="evidence" value="ECO:0007669"/>
    <property type="project" value="InterPro"/>
</dbReference>
<accession>A0A9N9ALJ1</accession>
<feature type="region of interest" description="Disordered" evidence="1">
    <location>
        <begin position="376"/>
        <end position="412"/>
    </location>
</feature>
<feature type="compositionally biased region" description="Low complexity" evidence="1">
    <location>
        <begin position="67"/>
        <end position="78"/>
    </location>
</feature>
<evidence type="ECO:0000256" key="1">
    <source>
        <dbReference type="SAM" id="MobiDB-lite"/>
    </source>
</evidence>
<sequence>MFGWGKSPEVRGKDGSKKSEPFDLGNLGIDTFNDNFELPPDSDVLNEEDLNDPALLEELQALSTGNPKPKQTTKSAPKSKPKPPPSSIAVAPAIDVDALGALGIPNDDEDIEVAFDEEDMKDPALLNELRGLGYQSDNDKDNTDVKQRKSALETNEHKQKDVLRTKMEIQVRSISTVSKNDKEVFHSQVQQKDDPSAIGQSVSITSDVEKVVSFSQTQPTGDSLKNDTPIDVMLLEENIDTLTKYIQQEKLKAVSKNRAGDKAGAMEAMRAYKQLEVRRDQILGKKSTTSNESSQSNVQMKLPAVSKPAENIKSQQTNLTLNPELIASIRLRQEQYMQAMNIFKNTNYQRAKEYMAVAKNLQAVLQSLINGDQLPEGWTLPKEPDVSEKAQPPAPSTPKKKVAANVTPKSTPKQRVLTAIDATKSQLLDEEERLLTTMSKEDQYARLLAKLESQISLCTTISAYYLKSGDKSQASFFHKYKKTFIADLESLTSYQKHGKDIPPFHYKEVTYNVENAFFDLSANDMEVCIEKAWSLGNKEVNGKDVEAYVNFDIGWPPEGSPGAGSGKGDTSVAKRGMDPEFNWKKTLSIERNKAFQRHIDRKKALFEVFHYRGFFRKATSLGKAQVKLDSLANKSEIHEVVELVDNNRRPTGGKLEIRLRLRAPLLKADVISKTEKWLIIDDLNTNHPLHATPKPSASSSDVTSSKSSSTSTPLRKNPINPDTSEAEIPILPKATTTNEFCETPSQVSAPAVQKLSTHTKNVQSTDVDQDELEHAEEQLNNVDLLVSSKLLQQESEIIDAEIATLNAQQKPVPDELLDRKSAIQIKMSLMEVQVQTGQLTIDKYIEQVKASVVSCKKLALVFKKAGKLEAAKKVLVRSKVMEGEVKEIEEAMASGAMGGE</sequence>
<feature type="region of interest" description="Disordered" evidence="1">
    <location>
        <begin position="1"/>
        <end position="90"/>
    </location>
</feature>
<feature type="domain" description="C2" evidence="2">
    <location>
        <begin position="496"/>
        <end position="641"/>
    </location>
</feature>
<dbReference type="PROSITE" id="PS50004">
    <property type="entry name" value="C2"/>
    <property type="match status" value="1"/>
</dbReference>
<dbReference type="PANTHER" id="PTHR13076:SF9">
    <property type="entry name" value="COILED-COIL AND C2 DOMAIN-CONTAINING PROTEIN 1-LIKE"/>
    <property type="match status" value="1"/>
</dbReference>
<gene>
    <name evidence="3" type="ORF">AMORRO_LOCUS4848</name>
</gene>
<comment type="caution">
    <text evidence="3">The sequence shown here is derived from an EMBL/GenBank/DDBJ whole genome shotgun (WGS) entry which is preliminary data.</text>
</comment>
<protein>
    <submittedName>
        <fullName evidence="3">9206_t:CDS:1</fullName>
    </submittedName>
</protein>
<dbReference type="Pfam" id="PF00168">
    <property type="entry name" value="C2"/>
    <property type="match status" value="1"/>
</dbReference>
<organism evidence="3 4">
    <name type="scientific">Acaulospora morrowiae</name>
    <dbReference type="NCBI Taxonomy" id="94023"/>
    <lineage>
        <taxon>Eukaryota</taxon>
        <taxon>Fungi</taxon>
        <taxon>Fungi incertae sedis</taxon>
        <taxon>Mucoromycota</taxon>
        <taxon>Glomeromycotina</taxon>
        <taxon>Glomeromycetes</taxon>
        <taxon>Diversisporales</taxon>
        <taxon>Acaulosporaceae</taxon>
        <taxon>Acaulospora</taxon>
    </lineage>
</organism>
<evidence type="ECO:0000259" key="2">
    <source>
        <dbReference type="PROSITE" id="PS50004"/>
    </source>
</evidence>
<feature type="region of interest" description="Disordered" evidence="1">
    <location>
        <begin position="132"/>
        <end position="158"/>
    </location>
</feature>
<feature type="region of interest" description="Disordered" evidence="1">
    <location>
        <begin position="685"/>
        <end position="728"/>
    </location>
</feature>
<dbReference type="Gene3D" id="2.60.40.150">
    <property type="entry name" value="C2 domain"/>
    <property type="match status" value="1"/>
</dbReference>
<dbReference type="Proteomes" id="UP000789342">
    <property type="component" value="Unassembled WGS sequence"/>
</dbReference>
<evidence type="ECO:0000313" key="4">
    <source>
        <dbReference type="Proteomes" id="UP000789342"/>
    </source>
</evidence>